<dbReference type="InterPro" id="IPR032675">
    <property type="entry name" value="LRR_dom_sf"/>
</dbReference>
<evidence type="ECO:0000313" key="1">
    <source>
        <dbReference type="EMBL" id="KAK1746140.1"/>
    </source>
</evidence>
<comment type="caution">
    <text evidence="1">The sequence shown here is derived from an EMBL/GenBank/DDBJ whole genome shotgun (WGS) entry which is preliminary data.</text>
</comment>
<dbReference type="SUPFAM" id="SSF52047">
    <property type="entry name" value="RNI-like"/>
    <property type="match status" value="1"/>
</dbReference>
<reference evidence="1" key="1">
    <citation type="submission" date="2023-06" db="EMBL/GenBank/DDBJ databases">
        <title>Survivors Of The Sea: Transcriptome response of Skeletonema marinoi to long-term dormancy.</title>
        <authorList>
            <person name="Pinder M.I.M."/>
            <person name="Kourtchenko O."/>
            <person name="Robertson E.K."/>
            <person name="Larsson T."/>
            <person name="Maumus F."/>
            <person name="Osuna-Cruz C.M."/>
            <person name="Vancaester E."/>
            <person name="Stenow R."/>
            <person name="Vandepoele K."/>
            <person name="Ploug H."/>
            <person name="Bruchert V."/>
            <person name="Godhe A."/>
            <person name="Topel M."/>
        </authorList>
    </citation>
    <scope>NUCLEOTIDE SEQUENCE</scope>
    <source>
        <strain evidence="1">R05AC</strain>
    </source>
</reference>
<organism evidence="1 2">
    <name type="scientific">Skeletonema marinoi</name>
    <dbReference type="NCBI Taxonomy" id="267567"/>
    <lineage>
        <taxon>Eukaryota</taxon>
        <taxon>Sar</taxon>
        <taxon>Stramenopiles</taxon>
        <taxon>Ochrophyta</taxon>
        <taxon>Bacillariophyta</taxon>
        <taxon>Coscinodiscophyceae</taxon>
        <taxon>Thalassiosirophycidae</taxon>
        <taxon>Thalassiosirales</taxon>
        <taxon>Skeletonemataceae</taxon>
        <taxon>Skeletonema</taxon>
        <taxon>Skeletonema marinoi-dohrnii complex</taxon>
    </lineage>
</organism>
<dbReference type="GO" id="GO:0016477">
    <property type="term" value="P:cell migration"/>
    <property type="evidence" value="ECO:0007669"/>
    <property type="project" value="TreeGrafter"/>
</dbReference>
<name>A0AAD8YIK4_9STRA</name>
<dbReference type="GO" id="GO:0005886">
    <property type="term" value="C:plasma membrane"/>
    <property type="evidence" value="ECO:0007669"/>
    <property type="project" value="TreeGrafter"/>
</dbReference>
<protein>
    <submittedName>
        <fullName evidence="1">Uncharacterized protein</fullName>
    </submittedName>
</protein>
<dbReference type="Gene3D" id="3.80.10.10">
    <property type="entry name" value="Ribonuclease Inhibitor"/>
    <property type="match status" value="1"/>
</dbReference>
<keyword evidence="2" id="KW-1185">Reference proteome</keyword>
<dbReference type="InterPro" id="IPR051279">
    <property type="entry name" value="PP1-Reg/Actin-Interact_Protein"/>
</dbReference>
<dbReference type="PANTHER" id="PTHR24112">
    <property type="entry name" value="LEUCINE-RICH REPEAT, ISOFORM F-RELATED"/>
    <property type="match status" value="1"/>
</dbReference>
<dbReference type="GO" id="GO:0034315">
    <property type="term" value="P:regulation of Arp2/3 complex-mediated actin nucleation"/>
    <property type="evidence" value="ECO:0007669"/>
    <property type="project" value="TreeGrafter"/>
</dbReference>
<dbReference type="EMBL" id="JATAAI010000004">
    <property type="protein sequence ID" value="KAK1746140.1"/>
    <property type="molecule type" value="Genomic_DNA"/>
</dbReference>
<dbReference type="SMART" id="SM00368">
    <property type="entry name" value="LRR_RI"/>
    <property type="match status" value="2"/>
</dbReference>
<evidence type="ECO:0000313" key="2">
    <source>
        <dbReference type="Proteomes" id="UP001224775"/>
    </source>
</evidence>
<dbReference type="InterPro" id="IPR001611">
    <property type="entry name" value="Leu-rich_rpt"/>
</dbReference>
<gene>
    <name evidence="1" type="ORF">QTG54_002747</name>
</gene>
<accession>A0AAD8YIK4</accession>
<dbReference type="PANTHER" id="PTHR24112:SF66">
    <property type="entry name" value="LEUCINE-RICH REPEAT, ISOFORM F"/>
    <property type="match status" value="1"/>
</dbReference>
<proteinExistence type="predicted"/>
<sequence>MHLFCTNYDIESIEIDNDNFPKHLSRLRLRGNKISTEGCRGLAKLLQRGDSTLTQLHLQNNKIDDDGVEILVNALQNNTSLEDLLLKGNNEISIEGMKACLRLVNDISGIKATLQSNHTLKFLDVKEEYGLLTPVVKIQLQIYDSLEINHDYEDDLEVVGKEKVIQTQLHSGKRAKLADLLGVTRSLYSDINSLHLPEVLALVGLHHGQEELYVALKSSIAGVISTVNRKECIRQRRAYLVAELAELDAELAAINESERDVVGVESGESRSSKRRRK</sequence>
<dbReference type="Proteomes" id="UP001224775">
    <property type="component" value="Unassembled WGS sequence"/>
</dbReference>
<dbReference type="AlphaFoldDB" id="A0AAD8YIK4"/>
<dbReference type="GO" id="GO:0030027">
    <property type="term" value="C:lamellipodium"/>
    <property type="evidence" value="ECO:0007669"/>
    <property type="project" value="TreeGrafter"/>
</dbReference>
<dbReference type="Pfam" id="PF13516">
    <property type="entry name" value="LRR_6"/>
    <property type="match status" value="2"/>
</dbReference>